<gene>
    <name evidence="8" type="ORF">CEX98_09015</name>
</gene>
<keyword evidence="3" id="KW-0732">Signal</keyword>
<dbReference type="OrthoDB" id="9795622at2"/>
<keyword evidence="9" id="KW-1185">Reference proteome</keyword>
<dbReference type="RefSeq" id="WP_099641746.1">
    <property type="nucleotide sequence ID" value="NZ_NKHF01000040.1"/>
</dbReference>
<dbReference type="PANTHER" id="PTHR43620">
    <property type="entry name" value="GLYCEROPHOSPHORYL DIESTER PHOSPHODIESTERASE"/>
    <property type="match status" value="1"/>
</dbReference>
<dbReference type="GO" id="GO:0006629">
    <property type="term" value="P:lipid metabolic process"/>
    <property type="evidence" value="ECO:0007669"/>
    <property type="project" value="InterPro"/>
</dbReference>
<organism evidence="8 9">
    <name type="scientific">Pseudoalteromonas piscicida</name>
    <dbReference type="NCBI Taxonomy" id="43662"/>
    <lineage>
        <taxon>Bacteria</taxon>
        <taxon>Pseudomonadati</taxon>
        <taxon>Pseudomonadota</taxon>
        <taxon>Gammaproteobacteria</taxon>
        <taxon>Alteromonadales</taxon>
        <taxon>Pseudoalteromonadaceae</taxon>
        <taxon>Pseudoalteromonas</taxon>
    </lineage>
</organism>
<dbReference type="Pfam" id="PF03009">
    <property type="entry name" value="GDPD"/>
    <property type="match status" value="1"/>
</dbReference>
<dbReference type="EMBL" id="NKHF01000040">
    <property type="protein sequence ID" value="PCK32106.1"/>
    <property type="molecule type" value="Genomic_DNA"/>
</dbReference>
<name>A0A2A5JRT4_PSEO7</name>
<comment type="similarity">
    <text evidence="1">Belongs to the glycerophosphoryl diester phosphodiesterase family.</text>
</comment>
<evidence type="ECO:0000256" key="4">
    <source>
        <dbReference type="ARBA" id="ARBA00022798"/>
    </source>
</evidence>
<comment type="catalytic activity">
    <reaction evidence="6">
        <text>a sn-glycero-3-phosphodiester + H2O = an alcohol + sn-glycerol 3-phosphate + H(+)</text>
        <dbReference type="Rhea" id="RHEA:12969"/>
        <dbReference type="ChEBI" id="CHEBI:15377"/>
        <dbReference type="ChEBI" id="CHEBI:15378"/>
        <dbReference type="ChEBI" id="CHEBI:30879"/>
        <dbReference type="ChEBI" id="CHEBI:57597"/>
        <dbReference type="ChEBI" id="CHEBI:83408"/>
        <dbReference type="EC" id="3.1.4.46"/>
    </reaction>
</comment>
<dbReference type="CDD" id="cd08560">
    <property type="entry name" value="GDPD_EcGlpQ_like_1"/>
    <property type="match status" value="1"/>
</dbReference>
<dbReference type="PROSITE" id="PS51257">
    <property type="entry name" value="PROKAR_LIPOPROTEIN"/>
    <property type="match status" value="1"/>
</dbReference>
<dbReference type="GO" id="GO:0006071">
    <property type="term" value="P:glycerol metabolic process"/>
    <property type="evidence" value="ECO:0007669"/>
    <property type="project" value="UniProtKB-KW"/>
</dbReference>
<dbReference type="SUPFAM" id="SSF51695">
    <property type="entry name" value="PLC-like phosphodiesterases"/>
    <property type="match status" value="1"/>
</dbReference>
<dbReference type="PROSITE" id="PS51704">
    <property type="entry name" value="GP_PDE"/>
    <property type="match status" value="1"/>
</dbReference>
<reference evidence="9" key="1">
    <citation type="journal article" date="2019" name="Genome Announc.">
        <title>Draft Genome Sequence of Pseudoalteromonas piscicida Strain 36Y ROTHPW, an Hypersaline Seawater Isolate from the South Coast of Sonora, Mexico.</title>
        <authorList>
            <person name="Sanchez-Diaz R."/>
            <person name="Molina-Garza Z.J."/>
            <person name="Cruz-Suarez L.E."/>
            <person name="Selvin J."/>
            <person name="Kiran G.S."/>
            <person name="Ibarra-Gamez J.C."/>
            <person name="Gomez-Gil B."/>
            <person name="Galaviz-Silva L."/>
        </authorList>
    </citation>
    <scope>NUCLEOTIDE SEQUENCE [LARGE SCALE GENOMIC DNA]</scope>
    <source>
        <strain evidence="9">36Y_RITHPW</strain>
    </source>
</reference>
<protein>
    <recommendedName>
        <fullName evidence="2">glycerophosphodiester phosphodiesterase</fullName>
        <ecNumber evidence="2">3.1.4.46</ecNumber>
    </recommendedName>
</protein>
<proteinExistence type="inferred from homology"/>
<sequence length="407" mass="44954">MREIIWITWLAVVLTGCQTTQQFDVGTRPQFLVSQLSAGELKTKLESCLDKPVKRTQFSIGHRGAPLFYPEHTKESYLAAAKMGAGTLECDVTFTKDKKLVCRHAQCDLHATTDILLQPKLASKCRQPFTPADPDSGIPASAQCCTSDITLAEFKQLKGKMDGVNNQATTVAEFVKGTPNWRTDLYASSGTLMTHSESIALFKQLAVNMTPELKAPEVPMPFNGLSQSQLAQKMLDEYSEHNVLPSQVFPQSFSYQDIQYWIKHAPEFANNAVFLDGREASERFDINSPSTWQPSMDDLVQDQVKIIAPPIWMLITSDKNGDIVPSQYALAAKRAGLKIIAWSLERSGPLANGGGWYYQSVNNAIKNDGDILKVLDILAKQVGVVAVFSDWPTTTSFYASCMGINSN</sequence>
<dbReference type="InterPro" id="IPR017946">
    <property type="entry name" value="PLC-like_Pdiesterase_TIM-brl"/>
</dbReference>
<keyword evidence="4" id="KW-0319">Glycerol metabolism</keyword>
<keyword evidence="5" id="KW-0378">Hydrolase</keyword>
<evidence type="ECO:0000256" key="1">
    <source>
        <dbReference type="ARBA" id="ARBA00007277"/>
    </source>
</evidence>
<evidence type="ECO:0000259" key="7">
    <source>
        <dbReference type="PROSITE" id="PS51704"/>
    </source>
</evidence>
<evidence type="ECO:0000256" key="2">
    <source>
        <dbReference type="ARBA" id="ARBA00012247"/>
    </source>
</evidence>
<evidence type="ECO:0000256" key="6">
    <source>
        <dbReference type="ARBA" id="ARBA00047512"/>
    </source>
</evidence>
<dbReference type="GO" id="GO:0008889">
    <property type="term" value="F:glycerophosphodiester phosphodiesterase activity"/>
    <property type="evidence" value="ECO:0007669"/>
    <property type="project" value="UniProtKB-EC"/>
</dbReference>
<dbReference type="InterPro" id="IPR030395">
    <property type="entry name" value="GP_PDE_dom"/>
</dbReference>
<dbReference type="Proteomes" id="UP000228621">
    <property type="component" value="Unassembled WGS sequence"/>
</dbReference>
<feature type="domain" description="GP-PDE" evidence="7">
    <location>
        <begin position="57"/>
        <end position="399"/>
    </location>
</feature>
<dbReference type="PANTHER" id="PTHR43620:SF7">
    <property type="entry name" value="GLYCEROPHOSPHODIESTER PHOSPHODIESTERASE GDPD5-RELATED"/>
    <property type="match status" value="1"/>
</dbReference>
<dbReference type="AlphaFoldDB" id="A0A2A5JRT4"/>
<evidence type="ECO:0000313" key="8">
    <source>
        <dbReference type="EMBL" id="PCK32106.1"/>
    </source>
</evidence>
<evidence type="ECO:0000313" key="9">
    <source>
        <dbReference type="Proteomes" id="UP000228621"/>
    </source>
</evidence>
<evidence type="ECO:0000256" key="3">
    <source>
        <dbReference type="ARBA" id="ARBA00022729"/>
    </source>
</evidence>
<evidence type="ECO:0000256" key="5">
    <source>
        <dbReference type="ARBA" id="ARBA00022801"/>
    </source>
</evidence>
<accession>A0A2A5JRT4</accession>
<dbReference type="Gene3D" id="3.20.20.190">
    <property type="entry name" value="Phosphatidylinositol (PI) phosphodiesterase"/>
    <property type="match status" value="1"/>
</dbReference>
<comment type="caution">
    <text evidence="8">The sequence shown here is derived from an EMBL/GenBank/DDBJ whole genome shotgun (WGS) entry which is preliminary data.</text>
</comment>
<dbReference type="EC" id="3.1.4.46" evidence="2"/>